<dbReference type="EMBL" id="BTSY01000006">
    <property type="protein sequence ID" value="GMT31161.1"/>
    <property type="molecule type" value="Genomic_DNA"/>
</dbReference>
<comment type="caution">
    <text evidence="2">The sequence shown here is derived from an EMBL/GenBank/DDBJ whole genome shotgun (WGS) entry which is preliminary data.</text>
</comment>
<gene>
    <name evidence="2" type="ORF">PFISCL1PPCAC_22458</name>
</gene>
<dbReference type="GO" id="GO:0005615">
    <property type="term" value="C:extracellular space"/>
    <property type="evidence" value="ECO:0007669"/>
    <property type="project" value="TreeGrafter"/>
</dbReference>
<evidence type="ECO:0000313" key="3">
    <source>
        <dbReference type="Proteomes" id="UP001432322"/>
    </source>
</evidence>
<dbReference type="GO" id="GO:0050178">
    <property type="term" value="F:phenylpyruvate tautomerase activity"/>
    <property type="evidence" value="ECO:0007669"/>
    <property type="project" value="TreeGrafter"/>
</dbReference>
<dbReference type="InterPro" id="IPR001398">
    <property type="entry name" value="Macrophage_inhib_fac"/>
</dbReference>
<sequence length="134" mass="14369">SKMPLVTLVTNVAKEDIPEDFDDKIIAAVGAAFNKPDRAVVLELVAGAHIVRGGADKHVKAAHLMVAAGHVILNAQQNAGYADKITTAVEKLLKIHKDHILITFHGLEAANIAAKGKTFEHIMYAHKMETDGDS</sequence>
<comment type="similarity">
    <text evidence="1">Belongs to the MIF family.</text>
</comment>
<proteinExistence type="inferred from homology"/>
<accession>A0AAV5WJT1</accession>
<dbReference type="AlphaFoldDB" id="A0AAV5WJT1"/>
<evidence type="ECO:0000256" key="1">
    <source>
        <dbReference type="ARBA" id="ARBA00005851"/>
    </source>
</evidence>
<dbReference type="Proteomes" id="UP001432322">
    <property type="component" value="Unassembled WGS sequence"/>
</dbReference>
<dbReference type="PANTHER" id="PTHR11954">
    <property type="entry name" value="D-DOPACHROME DECARBOXYLASE"/>
    <property type="match status" value="1"/>
</dbReference>
<evidence type="ECO:0000313" key="2">
    <source>
        <dbReference type="EMBL" id="GMT31161.1"/>
    </source>
</evidence>
<name>A0AAV5WJT1_9BILA</name>
<protein>
    <submittedName>
        <fullName evidence="2">Uncharacterized protein</fullName>
    </submittedName>
</protein>
<organism evidence="2 3">
    <name type="scientific">Pristionchus fissidentatus</name>
    <dbReference type="NCBI Taxonomy" id="1538716"/>
    <lineage>
        <taxon>Eukaryota</taxon>
        <taxon>Metazoa</taxon>
        <taxon>Ecdysozoa</taxon>
        <taxon>Nematoda</taxon>
        <taxon>Chromadorea</taxon>
        <taxon>Rhabditida</taxon>
        <taxon>Rhabditina</taxon>
        <taxon>Diplogasteromorpha</taxon>
        <taxon>Diplogasteroidea</taxon>
        <taxon>Neodiplogasteridae</taxon>
        <taxon>Pristionchus</taxon>
    </lineage>
</organism>
<dbReference type="GO" id="GO:0005125">
    <property type="term" value="F:cytokine activity"/>
    <property type="evidence" value="ECO:0007669"/>
    <property type="project" value="TreeGrafter"/>
</dbReference>
<dbReference type="InterPro" id="IPR014347">
    <property type="entry name" value="Tautomerase/MIF_sf"/>
</dbReference>
<dbReference type="Pfam" id="PF01187">
    <property type="entry name" value="MIF"/>
    <property type="match status" value="1"/>
</dbReference>
<dbReference type="PANTHER" id="PTHR11954:SF37">
    <property type="entry name" value="MIF-LIKE PROTEIN MIF-2"/>
    <property type="match status" value="1"/>
</dbReference>
<feature type="non-terminal residue" evidence="2">
    <location>
        <position position="1"/>
    </location>
</feature>
<dbReference type="SUPFAM" id="SSF55331">
    <property type="entry name" value="Tautomerase/MIF"/>
    <property type="match status" value="1"/>
</dbReference>
<keyword evidence="3" id="KW-1185">Reference proteome</keyword>
<reference evidence="2" key="1">
    <citation type="submission" date="2023-10" db="EMBL/GenBank/DDBJ databases">
        <title>Genome assembly of Pristionchus species.</title>
        <authorList>
            <person name="Yoshida K."/>
            <person name="Sommer R.J."/>
        </authorList>
    </citation>
    <scope>NUCLEOTIDE SEQUENCE</scope>
    <source>
        <strain evidence="2">RS5133</strain>
    </source>
</reference>
<dbReference type="Gene3D" id="3.30.429.10">
    <property type="entry name" value="Macrophage Migration Inhibitory Factor"/>
    <property type="match status" value="1"/>
</dbReference>